<feature type="domain" description="Release factor glutamine methyltransferase N-terminal" evidence="7">
    <location>
        <begin position="7"/>
        <end position="77"/>
    </location>
</feature>
<evidence type="ECO:0000256" key="1">
    <source>
        <dbReference type="ARBA" id="ARBA00022603"/>
    </source>
</evidence>
<feature type="binding site" evidence="5">
    <location>
        <position position="174"/>
    </location>
    <ligand>
        <name>S-adenosyl-L-methionine</name>
        <dbReference type="ChEBI" id="CHEBI:59789"/>
    </ligand>
</feature>
<dbReference type="InterPro" id="IPR050320">
    <property type="entry name" value="N5-glutamine_MTase"/>
</dbReference>
<feature type="binding site" evidence="5">
    <location>
        <begin position="191"/>
        <end position="194"/>
    </location>
    <ligand>
        <name>substrate</name>
    </ligand>
</feature>
<proteinExistence type="inferred from homology"/>
<dbReference type="InterPro" id="IPR029063">
    <property type="entry name" value="SAM-dependent_MTases_sf"/>
</dbReference>
<evidence type="ECO:0000313" key="9">
    <source>
        <dbReference type="Proteomes" id="UP001217500"/>
    </source>
</evidence>
<comment type="function">
    <text evidence="5">Methylates the class 1 translation termination release factors RF1/PrfA and RF2/PrfB on the glutamine residue of the universally conserved GGQ motif.</text>
</comment>
<dbReference type="GO" id="GO:0032259">
    <property type="term" value="P:methylation"/>
    <property type="evidence" value="ECO:0007669"/>
    <property type="project" value="UniProtKB-KW"/>
</dbReference>
<dbReference type="EMBL" id="CP116805">
    <property type="protein sequence ID" value="WCL54146.1"/>
    <property type="molecule type" value="Genomic_DNA"/>
</dbReference>
<evidence type="ECO:0000313" key="8">
    <source>
        <dbReference type="EMBL" id="WCL54146.1"/>
    </source>
</evidence>
<dbReference type="InterPro" id="IPR040758">
    <property type="entry name" value="PrmC_N"/>
</dbReference>
<keyword evidence="1 5" id="KW-0489">Methyltransferase</keyword>
<evidence type="ECO:0000256" key="2">
    <source>
        <dbReference type="ARBA" id="ARBA00022679"/>
    </source>
</evidence>
<feature type="domain" description="Methyltransferase small" evidence="6">
    <location>
        <begin position="107"/>
        <end position="195"/>
    </location>
</feature>
<dbReference type="InterPro" id="IPR002052">
    <property type="entry name" value="DNA_methylase_N6_adenine_CS"/>
</dbReference>
<dbReference type="InterPro" id="IPR019874">
    <property type="entry name" value="RF_methyltr_PrmC"/>
</dbReference>
<dbReference type="InterPro" id="IPR004556">
    <property type="entry name" value="HemK-like"/>
</dbReference>
<dbReference type="PANTHER" id="PTHR18895:SF74">
    <property type="entry name" value="MTRF1L RELEASE FACTOR GLUTAMINE METHYLTRANSFERASE"/>
    <property type="match status" value="1"/>
</dbReference>
<protein>
    <recommendedName>
        <fullName evidence="5">Release factor glutamine methyltransferase</fullName>
        <shortName evidence="5">RF MTase</shortName>
        <ecNumber evidence="5">2.1.1.297</ecNumber>
    </recommendedName>
    <alternativeName>
        <fullName evidence="5">N5-glutamine methyltransferase PrmC</fullName>
    </alternativeName>
    <alternativeName>
        <fullName evidence="5">Protein-(glutamine-N5) MTase PrmC</fullName>
    </alternativeName>
    <alternativeName>
        <fullName evidence="5">Protein-glutamine N-methyltransferase PrmC</fullName>
    </alternativeName>
</protein>
<dbReference type="NCBIfam" id="TIGR00536">
    <property type="entry name" value="hemK_fam"/>
    <property type="match status" value="1"/>
</dbReference>
<gene>
    <name evidence="5 8" type="primary">prmC</name>
    <name evidence="8" type="ORF">PH603_00045</name>
</gene>
<sequence>MSKPAFELVRDAAAALAGVAGDCAGIDAERLFLAATGWTKSRLVMDAREAPDAASAARFEAFIARRQTGEPVAYIVGTQEFWGLDFTVTPATLIPRPDTETLVETALAHLPPDAARTVLDLGTGSGCILLSLLHERPRTLGTGADISDAALAVAGHNAAHLRLAGRATLVKSDWFASVAVPEGGFDAILSNPPYIGEADVVGLMKDVRDFEPYTALTSGPDGLAAYRIIASGAPARLADDGLLAVEVGEGQARDVAGLFAAAGLTDIRIRQDLAGIDRVVAAKKARNR</sequence>
<dbReference type="Pfam" id="PF05175">
    <property type="entry name" value="MTS"/>
    <property type="match status" value="1"/>
</dbReference>
<organism evidence="8 9">
    <name type="scientific">Gimibacter soli</name>
    <dbReference type="NCBI Taxonomy" id="3024400"/>
    <lineage>
        <taxon>Bacteria</taxon>
        <taxon>Pseudomonadati</taxon>
        <taxon>Pseudomonadota</taxon>
        <taxon>Alphaproteobacteria</taxon>
        <taxon>Kordiimonadales</taxon>
        <taxon>Temperatibacteraceae</taxon>
        <taxon>Gimibacter</taxon>
    </lineage>
</organism>
<name>A0AAE9XPS6_9PROT</name>
<evidence type="ECO:0000256" key="4">
    <source>
        <dbReference type="ARBA" id="ARBA00048391"/>
    </source>
</evidence>
<evidence type="ECO:0000256" key="5">
    <source>
        <dbReference type="HAMAP-Rule" id="MF_02126"/>
    </source>
</evidence>
<dbReference type="SUPFAM" id="SSF53335">
    <property type="entry name" value="S-adenosyl-L-methionine-dependent methyltransferases"/>
    <property type="match status" value="1"/>
</dbReference>
<feature type="binding site" evidence="5">
    <location>
        <begin position="122"/>
        <end position="126"/>
    </location>
    <ligand>
        <name>S-adenosyl-L-methionine</name>
        <dbReference type="ChEBI" id="CHEBI:59789"/>
    </ligand>
</feature>
<dbReference type="CDD" id="cd02440">
    <property type="entry name" value="AdoMet_MTases"/>
    <property type="match status" value="1"/>
</dbReference>
<dbReference type="InterPro" id="IPR007848">
    <property type="entry name" value="Small_mtfrase_dom"/>
</dbReference>
<evidence type="ECO:0000259" key="6">
    <source>
        <dbReference type="Pfam" id="PF05175"/>
    </source>
</evidence>
<dbReference type="PROSITE" id="PS00092">
    <property type="entry name" value="N6_MTASE"/>
    <property type="match status" value="1"/>
</dbReference>
<evidence type="ECO:0000256" key="3">
    <source>
        <dbReference type="ARBA" id="ARBA00022691"/>
    </source>
</evidence>
<dbReference type="GO" id="GO:0003676">
    <property type="term" value="F:nucleic acid binding"/>
    <property type="evidence" value="ECO:0007669"/>
    <property type="project" value="InterPro"/>
</dbReference>
<keyword evidence="9" id="KW-1185">Reference proteome</keyword>
<keyword evidence="3 5" id="KW-0949">S-adenosyl-L-methionine</keyword>
<keyword evidence="2 5" id="KW-0808">Transferase</keyword>
<dbReference type="KEGG" id="gso:PH603_00045"/>
<dbReference type="PANTHER" id="PTHR18895">
    <property type="entry name" value="HEMK METHYLTRANSFERASE"/>
    <property type="match status" value="1"/>
</dbReference>
<dbReference type="AlphaFoldDB" id="A0AAE9XPS6"/>
<comment type="similarity">
    <text evidence="5">Belongs to the protein N5-glutamine methyltransferase family. PrmC subfamily.</text>
</comment>
<dbReference type="NCBIfam" id="TIGR03534">
    <property type="entry name" value="RF_mod_PrmC"/>
    <property type="match status" value="1"/>
</dbReference>
<reference evidence="8" key="1">
    <citation type="submission" date="2023-01" db="EMBL/GenBank/DDBJ databases">
        <title>The genome sequence of Kordiimonadaceae bacterium 6D33.</title>
        <authorList>
            <person name="Liu Y."/>
        </authorList>
    </citation>
    <scope>NUCLEOTIDE SEQUENCE</scope>
    <source>
        <strain evidence="8">6D33</strain>
    </source>
</reference>
<dbReference type="GO" id="GO:0102559">
    <property type="term" value="F:peptide chain release factor N(5)-glutamine methyltransferase activity"/>
    <property type="evidence" value="ECO:0007669"/>
    <property type="project" value="UniProtKB-EC"/>
</dbReference>
<evidence type="ECO:0000259" key="7">
    <source>
        <dbReference type="Pfam" id="PF17827"/>
    </source>
</evidence>
<comment type="catalytic activity">
    <reaction evidence="4 5">
        <text>L-glutaminyl-[peptide chain release factor] + S-adenosyl-L-methionine = N(5)-methyl-L-glutaminyl-[peptide chain release factor] + S-adenosyl-L-homocysteine + H(+)</text>
        <dbReference type="Rhea" id="RHEA:42896"/>
        <dbReference type="Rhea" id="RHEA-COMP:10271"/>
        <dbReference type="Rhea" id="RHEA-COMP:10272"/>
        <dbReference type="ChEBI" id="CHEBI:15378"/>
        <dbReference type="ChEBI" id="CHEBI:30011"/>
        <dbReference type="ChEBI" id="CHEBI:57856"/>
        <dbReference type="ChEBI" id="CHEBI:59789"/>
        <dbReference type="ChEBI" id="CHEBI:61891"/>
        <dbReference type="EC" id="2.1.1.297"/>
    </reaction>
</comment>
<dbReference type="RefSeq" id="WP_289503865.1">
    <property type="nucleotide sequence ID" value="NZ_CP116805.1"/>
</dbReference>
<dbReference type="Gene3D" id="3.40.50.150">
    <property type="entry name" value="Vaccinia Virus protein VP39"/>
    <property type="match status" value="1"/>
</dbReference>
<dbReference type="Proteomes" id="UP001217500">
    <property type="component" value="Chromosome"/>
</dbReference>
<dbReference type="Gene3D" id="1.10.8.10">
    <property type="entry name" value="DNA helicase RuvA subunit, C-terminal domain"/>
    <property type="match status" value="1"/>
</dbReference>
<dbReference type="HAMAP" id="MF_02126">
    <property type="entry name" value="RF_methyltr_PrmC"/>
    <property type="match status" value="1"/>
</dbReference>
<dbReference type="Pfam" id="PF17827">
    <property type="entry name" value="PrmC_N"/>
    <property type="match status" value="1"/>
</dbReference>
<accession>A0AAE9XPS6</accession>
<feature type="binding site" evidence="5">
    <location>
        <position position="191"/>
    </location>
    <ligand>
        <name>S-adenosyl-L-methionine</name>
        <dbReference type="ChEBI" id="CHEBI:59789"/>
    </ligand>
</feature>
<feature type="binding site" evidence="5">
    <location>
        <position position="145"/>
    </location>
    <ligand>
        <name>S-adenosyl-L-methionine</name>
        <dbReference type="ChEBI" id="CHEBI:59789"/>
    </ligand>
</feature>
<dbReference type="EC" id="2.1.1.297" evidence="5"/>